<name>A0A1I4PJP6_9BURK</name>
<dbReference type="InterPro" id="IPR032556">
    <property type="entry name" value="DUF4936"/>
</dbReference>
<keyword evidence="2" id="KW-1185">Reference proteome</keyword>
<accession>A0A1I4PJP6</accession>
<protein>
    <recommendedName>
        <fullName evidence="3">DUF4936 domain-containing protein</fullName>
    </recommendedName>
</protein>
<dbReference type="Pfam" id="PF16290">
    <property type="entry name" value="DUF4936"/>
    <property type="match status" value="1"/>
</dbReference>
<dbReference type="EMBL" id="FOTW01000016">
    <property type="protein sequence ID" value="SFM27796.1"/>
    <property type="molecule type" value="Genomic_DNA"/>
</dbReference>
<gene>
    <name evidence="1" type="ORF">SAMN02982985_03461</name>
</gene>
<reference evidence="1 2" key="1">
    <citation type="submission" date="2016-10" db="EMBL/GenBank/DDBJ databases">
        <authorList>
            <person name="de Groot N.N."/>
        </authorList>
    </citation>
    <scope>NUCLEOTIDE SEQUENCE [LARGE SCALE GENOMIC DNA]</scope>
    <source>
        <strain evidence="1 2">ATCC 43154</strain>
    </source>
</reference>
<proteinExistence type="predicted"/>
<dbReference type="OrthoDB" id="8527613at2"/>
<evidence type="ECO:0008006" key="3">
    <source>
        <dbReference type="Google" id="ProtNLM"/>
    </source>
</evidence>
<dbReference type="STRING" id="758825.SAMN02982985_03461"/>
<sequence length="96" mass="10277">MADLYIYYQVREADTAALQGAVTAMQAGLAQRHGVAAQLKRRPQAKDGLQTWMEVYPAVPASFPAALEGAVEQAGLSAWIAGARHTEVFTDVISCV</sequence>
<dbReference type="RefSeq" id="WP_093388940.1">
    <property type="nucleotide sequence ID" value="NZ_FOTW01000016.1"/>
</dbReference>
<dbReference type="AlphaFoldDB" id="A0A1I4PJP6"/>
<organism evidence="1 2">
    <name type="scientific">Rugamonas rubra</name>
    <dbReference type="NCBI Taxonomy" id="758825"/>
    <lineage>
        <taxon>Bacteria</taxon>
        <taxon>Pseudomonadati</taxon>
        <taxon>Pseudomonadota</taxon>
        <taxon>Betaproteobacteria</taxon>
        <taxon>Burkholderiales</taxon>
        <taxon>Oxalobacteraceae</taxon>
        <taxon>Telluria group</taxon>
        <taxon>Rugamonas</taxon>
    </lineage>
</organism>
<evidence type="ECO:0000313" key="2">
    <source>
        <dbReference type="Proteomes" id="UP000199470"/>
    </source>
</evidence>
<dbReference type="Proteomes" id="UP000199470">
    <property type="component" value="Unassembled WGS sequence"/>
</dbReference>
<evidence type="ECO:0000313" key="1">
    <source>
        <dbReference type="EMBL" id="SFM27796.1"/>
    </source>
</evidence>